<comment type="caution">
    <text evidence="1">The sequence shown here is derived from an EMBL/GenBank/DDBJ whole genome shotgun (WGS) entry which is preliminary data.</text>
</comment>
<reference evidence="2" key="1">
    <citation type="journal article" date="2022" name="Mol. Ecol. Resour.">
        <title>The genomes of chicory, endive, great burdock and yacon provide insights into Asteraceae palaeo-polyploidization history and plant inulin production.</title>
        <authorList>
            <person name="Fan W."/>
            <person name="Wang S."/>
            <person name="Wang H."/>
            <person name="Wang A."/>
            <person name="Jiang F."/>
            <person name="Liu H."/>
            <person name="Zhao H."/>
            <person name="Xu D."/>
            <person name="Zhang Y."/>
        </authorList>
    </citation>
    <scope>NUCLEOTIDE SEQUENCE [LARGE SCALE GENOMIC DNA]</scope>
    <source>
        <strain evidence="2">cv. Yunnan</strain>
    </source>
</reference>
<name>A0ACB9A3E6_9ASTR</name>
<sequence length="81" mass="9167">METPKKPRILCLHGHGSNGATLKEHLSIWPDYVLEKMDLVFIDAPFSVDEDGELFEWFTFHKLTRGVVGGRRIDEVLEGAA</sequence>
<accession>A0ACB9A3E6</accession>
<organism evidence="1 2">
    <name type="scientific">Smallanthus sonchifolius</name>
    <dbReference type="NCBI Taxonomy" id="185202"/>
    <lineage>
        <taxon>Eukaryota</taxon>
        <taxon>Viridiplantae</taxon>
        <taxon>Streptophyta</taxon>
        <taxon>Embryophyta</taxon>
        <taxon>Tracheophyta</taxon>
        <taxon>Spermatophyta</taxon>
        <taxon>Magnoliopsida</taxon>
        <taxon>eudicotyledons</taxon>
        <taxon>Gunneridae</taxon>
        <taxon>Pentapetalae</taxon>
        <taxon>asterids</taxon>
        <taxon>campanulids</taxon>
        <taxon>Asterales</taxon>
        <taxon>Asteraceae</taxon>
        <taxon>Asteroideae</taxon>
        <taxon>Heliantheae alliance</taxon>
        <taxon>Millerieae</taxon>
        <taxon>Smallanthus</taxon>
    </lineage>
</organism>
<proteinExistence type="predicted"/>
<keyword evidence="2" id="KW-1185">Reference proteome</keyword>
<reference evidence="1 2" key="2">
    <citation type="journal article" date="2022" name="Mol. Ecol. Resour.">
        <title>The genomes of chicory, endive, great burdock and yacon provide insights into Asteraceae paleo-polyploidization history and plant inulin production.</title>
        <authorList>
            <person name="Fan W."/>
            <person name="Wang S."/>
            <person name="Wang H."/>
            <person name="Wang A."/>
            <person name="Jiang F."/>
            <person name="Liu H."/>
            <person name="Zhao H."/>
            <person name="Xu D."/>
            <person name="Zhang Y."/>
        </authorList>
    </citation>
    <scope>NUCLEOTIDE SEQUENCE [LARGE SCALE GENOMIC DNA]</scope>
    <source>
        <strain evidence="2">cv. Yunnan</strain>
        <tissue evidence="1">Leaves</tissue>
    </source>
</reference>
<evidence type="ECO:0000313" key="2">
    <source>
        <dbReference type="Proteomes" id="UP001056120"/>
    </source>
</evidence>
<gene>
    <name evidence="1" type="ORF">L1987_74570</name>
</gene>
<protein>
    <submittedName>
        <fullName evidence="1">Uncharacterized protein</fullName>
    </submittedName>
</protein>
<dbReference type="EMBL" id="CM042042">
    <property type="protein sequence ID" value="KAI3704352.1"/>
    <property type="molecule type" value="Genomic_DNA"/>
</dbReference>
<evidence type="ECO:0000313" key="1">
    <source>
        <dbReference type="EMBL" id="KAI3704352.1"/>
    </source>
</evidence>
<dbReference type="Proteomes" id="UP001056120">
    <property type="component" value="Linkage Group LG25"/>
</dbReference>